<dbReference type="Pfam" id="PF01226">
    <property type="entry name" value="Form_Nir_trans"/>
    <property type="match status" value="1"/>
</dbReference>
<comment type="subcellular location">
    <subcellularLocation>
        <location evidence="1">Membrane</location>
        <topology evidence="1">Multi-pass membrane protein</topology>
    </subcellularLocation>
</comment>
<feature type="transmembrane region" description="Helical" evidence="6">
    <location>
        <begin position="62"/>
        <end position="83"/>
    </location>
</feature>
<dbReference type="InterPro" id="IPR024002">
    <property type="entry name" value="For/NO2_transpt_CS"/>
</dbReference>
<keyword evidence="2 6" id="KW-0812">Transmembrane</keyword>
<accession>A0A644YC68</accession>
<dbReference type="PANTHER" id="PTHR30520:SF6">
    <property type="entry name" value="FORMATE_NITRATE FAMILY TRANSPORTER (EUROFUNG)"/>
    <property type="match status" value="1"/>
</dbReference>
<feature type="transmembrane region" description="Helical" evidence="6">
    <location>
        <begin position="181"/>
        <end position="200"/>
    </location>
</feature>
<comment type="similarity">
    <text evidence="5">Belongs to the FNT transporter (TC 1.A.16) family.</text>
</comment>
<keyword evidence="3 6" id="KW-1133">Transmembrane helix</keyword>
<dbReference type="PROSITE" id="PS01005">
    <property type="entry name" value="FORMATE_NITRITE_TP_1"/>
    <property type="match status" value="1"/>
</dbReference>
<evidence type="ECO:0000256" key="5">
    <source>
        <dbReference type="ARBA" id="ARBA00049660"/>
    </source>
</evidence>
<protein>
    <submittedName>
        <fullName evidence="7">Putative formate transporter 1</fullName>
    </submittedName>
</protein>
<evidence type="ECO:0000313" key="7">
    <source>
        <dbReference type="EMBL" id="MPM26232.1"/>
    </source>
</evidence>
<evidence type="ECO:0000256" key="3">
    <source>
        <dbReference type="ARBA" id="ARBA00022989"/>
    </source>
</evidence>
<gene>
    <name evidence="7" type="primary">focA_10</name>
    <name evidence="7" type="ORF">SDC9_72733</name>
</gene>
<feature type="transmembrane region" description="Helical" evidence="6">
    <location>
        <begin position="103"/>
        <end position="127"/>
    </location>
</feature>
<dbReference type="PROSITE" id="PS01006">
    <property type="entry name" value="FORMATE_NITRITE_TP_2"/>
    <property type="match status" value="1"/>
</dbReference>
<dbReference type="InterPro" id="IPR023271">
    <property type="entry name" value="Aquaporin-like"/>
</dbReference>
<dbReference type="Gene3D" id="1.20.1080.10">
    <property type="entry name" value="Glycerol uptake facilitator protein"/>
    <property type="match status" value="1"/>
</dbReference>
<evidence type="ECO:0000256" key="2">
    <source>
        <dbReference type="ARBA" id="ARBA00022692"/>
    </source>
</evidence>
<organism evidence="7">
    <name type="scientific">bioreactor metagenome</name>
    <dbReference type="NCBI Taxonomy" id="1076179"/>
    <lineage>
        <taxon>unclassified sequences</taxon>
        <taxon>metagenomes</taxon>
        <taxon>ecological metagenomes</taxon>
    </lineage>
</organism>
<dbReference type="GO" id="GO:0015499">
    <property type="term" value="F:formate transmembrane transporter activity"/>
    <property type="evidence" value="ECO:0007669"/>
    <property type="project" value="TreeGrafter"/>
</dbReference>
<dbReference type="AlphaFoldDB" id="A0A644YC68"/>
<feature type="transmembrane region" description="Helical" evidence="6">
    <location>
        <begin position="154"/>
        <end position="174"/>
    </location>
</feature>
<dbReference type="PANTHER" id="PTHR30520">
    <property type="entry name" value="FORMATE TRANSPORTER-RELATED"/>
    <property type="match status" value="1"/>
</dbReference>
<evidence type="ECO:0000256" key="6">
    <source>
        <dbReference type="SAM" id="Phobius"/>
    </source>
</evidence>
<dbReference type="InterPro" id="IPR000292">
    <property type="entry name" value="For/NO2_transpt"/>
</dbReference>
<dbReference type="EMBL" id="VSSQ01004683">
    <property type="protein sequence ID" value="MPM26232.1"/>
    <property type="molecule type" value="Genomic_DNA"/>
</dbReference>
<dbReference type="GO" id="GO:0005886">
    <property type="term" value="C:plasma membrane"/>
    <property type="evidence" value="ECO:0007669"/>
    <property type="project" value="TreeGrafter"/>
</dbReference>
<evidence type="ECO:0000256" key="4">
    <source>
        <dbReference type="ARBA" id="ARBA00023136"/>
    </source>
</evidence>
<feature type="transmembrane region" description="Helical" evidence="6">
    <location>
        <begin position="246"/>
        <end position="271"/>
    </location>
</feature>
<comment type="caution">
    <text evidence="7">The sequence shown here is derived from an EMBL/GenBank/DDBJ whole genome shotgun (WGS) entry which is preliminary data.</text>
</comment>
<name>A0A644YC68_9ZZZZ</name>
<proteinExistence type="inferred from homology"/>
<keyword evidence="4 6" id="KW-0472">Membrane</keyword>
<feature type="transmembrane region" description="Helical" evidence="6">
    <location>
        <begin position="30"/>
        <end position="50"/>
    </location>
</feature>
<evidence type="ECO:0000256" key="1">
    <source>
        <dbReference type="ARBA" id="ARBA00004141"/>
    </source>
</evidence>
<sequence>MKNFLTPSEILEYTLETGIRKASFTIKSTMFLSFMAGLFIALASVGSNIIAHNIPDIGLAKYLAGLIFPTGLILVVVAGAELFTGNNLISVAVLNRKVSIPVYIKNLAMVWAGNLAGSFFVALLVFYSGQLEYSSGLLGAYTIKVGVAKTSLTFTNLMFSGILCNILVCLAVWMSYGANDLAGKSLVIFFPIWLFIASGYEHSVANMYYISAALLASTNPSYLSLSIESLGVIPDQLSNLSIYGMFIKNLVPVTLGNLIGGAFFVGAWYYWSYKK</sequence>
<reference evidence="7" key="1">
    <citation type="submission" date="2019-08" db="EMBL/GenBank/DDBJ databases">
        <authorList>
            <person name="Kucharzyk K."/>
            <person name="Murdoch R.W."/>
            <person name="Higgins S."/>
            <person name="Loffler F."/>
        </authorList>
    </citation>
    <scope>NUCLEOTIDE SEQUENCE</scope>
</reference>